<evidence type="ECO:0000256" key="3">
    <source>
        <dbReference type="ARBA" id="ARBA00022801"/>
    </source>
</evidence>
<dbReference type="Gene3D" id="3.90.190.10">
    <property type="entry name" value="Protein tyrosine phosphatase superfamily"/>
    <property type="match status" value="1"/>
</dbReference>
<proteinExistence type="inferred from homology"/>
<evidence type="ECO:0000313" key="6">
    <source>
        <dbReference type="Proteomes" id="UP001157006"/>
    </source>
</evidence>
<dbReference type="EC" id="3.1.3.48" evidence="2"/>
<sequence length="125" mass="14071">MAVPLKDTESENLLDYLEVCIDFIDQSRKEGGVLGFTCVFICNPSVITAYLMRSENMSLEELCILDLSVYFSVLLFAANALESLKVSCELVFPNDGFLEQGGKLKEVHRAHMLNATFCNLQYVYI</sequence>
<evidence type="ECO:0000256" key="2">
    <source>
        <dbReference type="ARBA" id="ARBA00013064"/>
    </source>
</evidence>
<name>A0AAV1A590_VICFA</name>
<evidence type="ECO:0000256" key="4">
    <source>
        <dbReference type="ARBA" id="ARBA00022912"/>
    </source>
</evidence>
<dbReference type="Proteomes" id="UP001157006">
    <property type="component" value="Chromosome 3"/>
</dbReference>
<evidence type="ECO:0000313" key="5">
    <source>
        <dbReference type="EMBL" id="CAI8605521.1"/>
    </source>
</evidence>
<keyword evidence="3" id="KW-0378">Hydrolase</keyword>
<dbReference type="InterPro" id="IPR029021">
    <property type="entry name" value="Prot-tyrosine_phosphatase-like"/>
</dbReference>
<evidence type="ECO:0000256" key="1">
    <source>
        <dbReference type="ARBA" id="ARBA00008601"/>
    </source>
</evidence>
<organism evidence="5 6">
    <name type="scientific">Vicia faba</name>
    <name type="common">Broad bean</name>
    <name type="synonym">Faba vulgaris</name>
    <dbReference type="NCBI Taxonomy" id="3906"/>
    <lineage>
        <taxon>Eukaryota</taxon>
        <taxon>Viridiplantae</taxon>
        <taxon>Streptophyta</taxon>
        <taxon>Embryophyta</taxon>
        <taxon>Tracheophyta</taxon>
        <taxon>Spermatophyta</taxon>
        <taxon>Magnoliopsida</taxon>
        <taxon>eudicotyledons</taxon>
        <taxon>Gunneridae</taxon>
        <taxon>Pentapetalae</taxon>
        <taxon>rosids</taxon>
        <taxon>fabids</taxon>
        <taxon>Fabales</taxon>
        <taxon>Fabaceae</taxon>
        <taxon>Papilionoideae</taxon>
        <taxon>50 kb inversion clade</taxon>
        <taxon>NPAAA clade</taxon>
        <taxon>Hologalegina</taxon>
        <taxon>IRL clade</taxon>
        <taxon>Fabeae</taxon>
        <taxon>Vicia</taxon>
    </lineage>
</organism>
<dbReference type="GO" id="GO:0008138">
    <property type="term" value="F:protein tyrosine/serine/threonine phosphatase activity"/>
    <property type="evidence" value="ECO:0007669"/>
    <property type="project" value="TreeGrafter"/>
</dbReference>
<keyword evidence="4" id="KW-0904">Protein phosphatase</keyword>
<protein>
    <recommendedName>
        <fullName evidence="2">protein-tyrosine-phosphatase</fullName>
        <ecNumber evidence="2">3.1.3.48</ecNumber>
    </recommendedName>
</protein>
<dbReference type="GO" id="GO:0004725">
    <property type="term" value="F:protein tyrosine phosphatase activity"/>
    <property type="evidence" value="ECO:0007669"/>
    <property type="project" value="UniProtKB-EC"/>
</dbReference>
<accession>A0AAV1A590</accession>
<keyword evidence="6" id="KW-1185">Reference proteome</keyword>
<gene>
    <name evidence="5" type="ORF">VFH_III187280</name>
</gene>
<comment type="similarity">
    <text evidence="1">Belongs to the protein-tyrosine phosphatase family. Non-receptor class dual specificity subfamily.</text>
</comment>
<dbReference type="AlphaFoldDB" id="A0AAV1A590"/>
<reference evidence="5 6" key="1">
    <citation type="submission" date="2023-01" db="EMBL/GenBank/DDBJ databases">
        <authorList>
            <person name="Kreplak J."/>
        </authorList>
    </citation>
    <scope>NUCLEOTIDE SEQUENCE [LARGE SCALE GENOMIC DNA]</scope>
</reference>
<dbReference type="EMBL" id="OX451738">
    <property type="protein sequence ID" value="CAI8605521.1"/>
    <property type="molecule type" value="Genomic_DNA"/>
</dbReference>
<dbReference type="PANTHER" id="PTHR45848">
    <property type="entry name" value="DUAL SPECIFICITY PROTEIN PHOSPHATASE 12 FAMILY MEMBER"/>
    <property type="match status" value="1"/>
</dbReference>
<dbReference type="PANTHER" id="PTHR45848:SF4">
    <property type="entry name" value="DUAL SPECIFICITY PROTEIN PHOSPHATASE 12"/>
    <property type="match status" value="1"/>
</dbReference>